<reference evidence="2 3" key="1">
    <citation type="journal article" date="2022" name="Evol. Bioinform. Online">
        <title>Draft Genome Sequence of Oceanobacillus jordanicus Strain GSFE11, a Halotolerant Plant Growth-Promoting Bacterial Endophyte Isolated From the Jordan Valley.</title>
        <authorList>
            <person name="Alhindi T."/>
            <person name="Albdaiwi R."/>
        </authorList>
    </citation>
    <scope>NUCLEOTIDE SEQUENCE [LARGE SCALE GENOMIC DNA]</scope>
    <source>
        <strain evidence="2 3">GSFE11</strain>
    </source>
</reference>
<dbReference type="Pfam" id="PF00149">
    <property type="entry name" value="Metallophos"/>
    <property type="match status" value="1"/>
</dbReference>
<dbReference type="Proteomes" id="UP001199631">
    <property type="component" value="Unassembled WGS sequence"/>
</dbReference>
<proteinExistence type="predicted"/>
<keyword evidence="3" id="KW-1185">Reference proteome</keyword>
<protein>
    <submittedName>
        <fullName evidence="2">Metallophosphoesterase</fullName>
    </submittedName>
</protein>
<gene>
    <name evidence="2" type="ORF">K3T81_07450</name>
</gene>
<evidence type="ECO:0000313" key="3">
    <source>
        <dbReference type="Proteomes" id="UP001199631"/>
    </source>
</evidence>
<name>A0AAW5B5N1_9BACI</name>
<organism evidence="2 3">
    <name type="scientific">Oceanobacillus jordanicus</name>
    <dbReference type="NCBI Taxonomy" id="2867266"/>
    <lineage>
        <taxon>Bacteria</taxon>
        <taxon>Bacillati</taxon>
        <taxon>Bacillota</taxon>
        <taxon>Bacilli</taxon>
        <taxon>Bacillales</taxon>
        <taxon>Bacillaceae</taxon>
        <taxon>Oceanobacillus</taxon>
    </lineage>
</organism>
<dbReference type="EMBL" id="JAIFZM010000005">
    <property type="protein sequence ID" value="MCG3418980.1"/>
    <property type="molecule type" value="Genomic_DNA"/>
</dbReference>
<feature type="domain" description="Calcineurin-like phosphoesterase" evidence="1">
    <location>
        <begin position="318"/>
        <end position="531"/>
    </location>
</feature>
<comment type="caution">
    <text evidence="2">The sequence shown here is derived from an EMBL/GenBank/DDBJ whole genome shotgun (WGS) entry which is preliminary data.</text>
</comment>
<dbReference type="GO" id="GO:0016787">
    <property type="term" value="F:hydrolase activity"/>
    <property type="evidence" value="ECO:0007669"/>
    <property type="project" value="InterPro"/>
</dbReference>
<dbReference type="RefSeq" id="WP_238019144.1">
    <property type="nucleotide sequence ID" value="NZ_JAIFZM010000005.1"/>
</dbReference>
<dbReference type="SUPFAM" id="SSF56300">
    <property type="entry name" value="Metallo-dependent phosphatases"/>
    <property type="match status" value="1"/>
</dbReference>
<evidence type="ECO:0000259" key="1">
    <source>
        <dbReference type="Pfam" id="PF00149"/>
    </source>
</evidence>
<sequence length="573" mass="66062">MKTNKIKSSLIVAKKLIPFIATKTEDELSSELVARFELYPENTRRPVNKILFRNDYFQLTYSMKKKDLVISSRGDIVYSAIPYDTARNYIQRATIQYLLHPEEVREYIKMHKGNLEKYIMLSIFQATKKRVDKNSFEVKQAYNAIFQNPLFEIQILGRLLQHDETGPISANLAGKFLFSENVNTGISEYIFEYHNFVVQLTKSLPITTDGKSVKLLETNLLKRSLANNRNKDKFLTYKSDIKPALSLVPQAEKVNTENPIIIAKQSLNLNDKPILRSRSGKEISEVRKNYIPHSVHPKESEKYFENVLSTENTNLLNVVSDVHTIDGNLPFINRNFNILVGDISDSRATNGDIKGIYVIGNHELVDVLPDNNNIDELQGKKWSLFWNSKWFKQLLENPDESWHMLPVGNHRFYEVVKVELEKRFPQLNVLHNNHIVHEGIRYIGLTIPVALVKRKDEQQKFILKSLKELLNNDYDIPTIIVSHAPLFNELSMLSIKSKAYNKDYNLSEPKIEKLFKEYNIIGAIHGHHHIPASSGQSKIVKFASKELFVVCSIYSKMNTGFELMNLINPKLTN</sequence>
<evidence type="ECO:0000313" key="2">
    <source>
        <dbReference type="EMBL" id="MCG3418980.1"/>
    </source>
</evidence>
<dbReference type="InterPro" id="IPR004843">
    <property type="entry name" value="Calcineurin-like_PHP"/>
</dbReference>
<accession>A0AAW5B5N1</accession>
<dbReference type="InterPro" id="IPR029052">
    <property type="entry name" value="Metallo-depent_PP-like"/>
</dbReference>
<dbReference type="AlphaFoldDB" id="A0AAW5B5N1"/>